<comment type="caution">
    <text evidence="1">The sequence shown here is derived from an EMBL/GenBank/DDBJ whole genome shotgun (WGS) entry which is preliminary data.</text>
</comment>
<name>A0AAV1RZR2_9ROSI</name>
<dbReference type="Proteomes" id="UP001314170">
    <property type="component" value="Unassembled WGS sequence"/>
</dbReference>
<accession>A0AAV1RZR2</accession>
<proteinExistence type="predicted"/>
<dbReference type="EMBL" id="CAWUPB010001160">
    <property type="protein sequence ID" value="CAK7341079.1"/>
    <property type="molecule type" value="Genomic_DNA"/>
</dbReference>
<evidence type="ECO:0000313" key="1">
    <source>
        <dbReference type="EMBL" id="CAK7341079.1"/>
    </source>
</evidence>
<dbReference type="AlphaFoldDB" id="A0AAV1RZR2"/>
<gene>
    <name evidence="1" type="ORF">DCAF_LOCUS16103</name>
</gene>
<keyword evidence="2" id="KW-1185">Reference proteome</keyword>
<organism evidence="1 2">
    <name type="scientific">Dovyalis caffra</name>
    <dbReference type="NCBI Taxonomy" id="77055"/>
    <lineage>
        <taxon>Eukaryota</taxon>
        <taxon>Viridiplantae</taxon>
        <taxon>Streptophyta</taxon>
        <taxon>Embryophyta</taxon>
        <taxon>Tracheophyta</taxon>
        <taxon>Spermatophyta</taxon>
        <taxon>Magnoliopsida</taxon>
        <taxon>eudicotyledons</taxon>
        <taxon>Gunneridae</taxon>
        <taxon>Pentapetalae</taxon>
        <taxon>rosids</taxon>
        <taxon>fabids</taxon>
        <taxon>Malpighiales</taxon>
        <taxon>Salicaceae</taxon>
        <taxon>Flacourtieae</taxon>
        <taxon>Dovyalis</taxon>
    </lineage>
</organism>
<reference evidence="1 2" key="1">
    <citation type="submission" date="2024-01" db="EMBL/GenBank/DDBJ databases">
        <authorList>
            <person name="Waweru B."/>
        </authorList>
    </citation>
    <scope>NUCLEOTIDE SEQUENCE [LARGE SCALE GENOMIC DNA]</scope>
</reference>
<evidence type="ECO:0000313" key="2">
    <source>
        <dbReference type="Proteomes" id="UP001314170"/>
    </source>
</evidence>
<sequence>MEGYRLCSVWIPRTQDTDRDEKINVSNRSNGAGRTNSEWRVEKKGMKPRRFGKKIEVLSSDASETMRRIEEVSFGVKILKKVEGESEK</sequence>
<protein>
    <submittedName>
        <fullName evidence="1">Uncharacterized protein</fullName>
    </submittedName>
</protein>